<reference evidence="4 5" key="1">
    <citation type="journal article" date="2020" name="Nat. Food">
        <title>A phased Vanilla planifolia genome enables genetic improvement of flavour and production.</title>
        <authorList>
            <person name="Hasing T."/>
            <person name="Tang H."/>
            <person name="Brym M."/>
            <person name="Khazi F."/>
            <person name="Huang T."/>
            <person name="Chambers A.H."/>
        </authorList>
    </citation>
    <scope>NUCLEOTIDE SEQUENCE [LARGE SCALE GENOMIC DNA]</scope>
    <source>
        <tissue evidence="2">Leaf</tissue>
    </source>
</reference>
<proteinExistence type="predicted"/>
<dbReference type="Proteomes" id="UP000639772">
    <property type="component" value="Unassembled WGS sequence"/>
</dbReference>
<name>A0A835P3U0_VANPL</name>
<dbReference type="EMBL" id="JADCNM010000618">
    <property type="protein sequence ID" value="KAG0446083.1"/>
    <property type="molecule type" value="Genomic_DNA"/>
</dbReference>
<evidence type="ECO:0000313" key="4">
    <source>
        <dbReference type="Proteomes" id="UP000636800"/>
    </source>
</evidence>
<evidence type="ECO:0000313" key="5">
    <source>
        <dbReference type="Proteomes" id="UP000639772"/>
    </source>
</evidence>
<organism evidence="2 4">
    <name type="scientific">Vanilla planifolia</name>
    <name type="common">Vanilla</name>
    <dbReference type="NCBI Taxonomy" id="51239"/>
    <lineage>
        <taxon>Eukaryota</taxon>
        <taxon>Viridiplantae</taxon>
        <taxon>Streptophyta</taxon>
        <taxon>Embryophyta</taxon>
        <taxon>Tracheophyta</taxon>
        <taxon>Spermatophyta</taxon>
        <taxon>Magnoliopsida</taxon>
        <taxon>Liliopsida</taxon>
        <taxon>Asparagales</taxon>
        <taxon>Orchidaceae</taxon>
        <taxon>Vanilloideae</taxon>
        <taxon>Vanilleae</taxon>
        <taxon>Vanilla</taxon>
    </lineage>
</organism>
<keyword evidence="4" id="KW-1185">Reference proteome</keyword>
<feature type="region of interest" description="Disordered" evidence="1">
    <location>
        <begin position="15"/>
        <end position="55"/>
    </location>
</feature>
<sequence>MSGLKETILIPNSNLASMGKAGRQEAVHDVPNAETNHSHVQAKSGRLRSPPRPSVCSWNKVKIWPSKAERGRRRRKYPGCRPSVTSAPGDRRRNDVPPGGEVEENIPAGCRSASNMLLAVGMPARQAVGGSLE</sequence>
<protein>
    <submittedName>
        <fullName evidence="2">Uncharacterized protein</fullName>
    </submittedName>
</protein>
<dbReference type="EMBL" id="JADCNL010000617">
    <property type="protein sequence ID" value="KAG0446076.1"/>
    <property type="molecule type" value="Genomic_DNA"/>
</dbReference>
<evidence type="ECO:0000256" key="1">
    <source>
        <dbReference type="SAM" id="MobiDB-lite"/>
    </source>
</evidence>
<accession>A0A835P3U0</accession>
<dbReference type="AlphaFoldDB" id="A0A835P3U0"/>
<dbReference type="Proteomes" id="UP000636800">
    <property type="component" value="Unassembled WGS sequence"/>
</dbReference>
<evidence type="ECO:0000313" key="3">
    <source>
        <dbReference type="EMBL" id="KAG0446083.1"/>
    </source>
</evidence>
<comment type="caution">
    <text evidence="2">The sequence shown here is derived from an EMBL/GenBank/DDBJ whole genome shotgun (WGS) entry which is preliminary data.</text>
</comment>
<feature type="region of interest" description="Disordered" evidence="1">
    <location>
        <begin position="67"/>
        <end position="106"/>
    </location>
</feature>
<gene>
    <name evidence="2" type="ORF">HPP92_029003</name>
    <name evidence="3" type="ORF">HPP92_029015</name>
</gene>
<evidence type="ECO:0000313" key="2">
    <source>
        <dbReference type="EMBL" id="KAG0446076.1"/>
    </source>
</evidence>